<keyword evidence="2" id="KW-0472">Membrane</keyword>
<feature type="region of interest" description="Disordered" evidence="1">
    <location>
        <begin position="148"/>
        <end position="205"/>
    </location>
</feature>
<keyword evidence="2" id="KW-1133">Transmembrane helix</keyword>
<dbReference type="AlphaFoldDB" id="A0A970B6S8"/>
<gene>
    <name evidence="3" type="ORF">G7Y82_12495</name>
</gene>
<keyword evidence="4" id="KW-1185">Reference proteome</keyword>
<feature type="compositionally biased region" description="Low complexity" evidence="1">
    <location>
        <begin position="161"/>
        <end position="172"/>
    </location>
</feature>
<evidence type="ECO:0000313" key="4">
    <source>
        <dbReference type="Proteomes" id="UP000653472"/>
    </source>
</evidence>
<dbReference type="Proteomes" id="UP000653472">
    <property type="component" value="Unassembled WGS sequence"/>
</dbReference>
<organism evidence="3 4">
    <name type="scientific">Solimonas marina</name>
    <dbReference type="NCBI Taxonomy" id="2714601"/>
    <lineage>
        <taxon>Bacteria</taxon>
        <taxon>Pseudomonadati</taxon>
        <taxon>Pseudomonadota</taxon>
        <taxon>Gammaproteobacteria</taxon>
        <taxon>Nevskiales</taxon>
        <taxon>Nevskiaceae</taxon>
        <taxon>Solimonas</taxon>
    </lineage>
</organism>
<sequence length="249" mass="25803">MSTLPLSGGNARAAGGRQAAQRGFTLIEILVVIFIIGIIVTFATLSIGDRVQSDQIETEAKRLQQLFAMAGEDAEMQGMQIGFVYTDQGYAFVTTGASGRWVPITSGPLRPRKVKEPIELTLKVEGRSVPPTPVADLVAAGKAALKEADAGTSSDDDSKSSDSSTAGSDLSGVKMGGTAAAAQDKKDDSSDQDKDTEALKPQALFLSSGEATSVSLTVTAPGVATGYQLDVDNLGRSKLTMLGGTSKTK</sequence>
<evidence type="ECO:0000256" key="1">
    <source>
        <dbReference type="SAM" id="MobiDB-lite"/>
    </source>
</evidence>
<dbReference type="InterPro" id="IPR012902">
    <property type="entry name" value="N_methyl_site"/>
</dbReference>
<dbReference type="RefSeq" id="WP_168148458.1">
    <property type="nucleotide sequence ID" value="NZ_JAAVXB010000006.1"/>
</dbReference>
<feature type="compositionally biased region" description="Basic and acidic residues" evidence="1">
    <location>
        <begin position="183"/>
        <end position="198"/>
    </location>
</feature>
<reference evidence="3" key="1">
    <citation type="submission" date="2020-03" db="EMBL/GenBank/DDBJ databases">
        <title>Solimonas marina sp. nov., isolated from deep seawater of the Pacific Ocean.</title>
        <authorList>
            <person name="Liu X."/>
            <person name="Lai Q."/>
            <person name="Sun F."/>
            <person name="Gai Y."/>
            <person name="Li G."/>
            <person name="Shao Z."/>
        </authorList>
    </citation>
    <scope>NUCLEOTIDE SEQUENCE</scope>
    <source>
        <strain evidence="3">C16B3</strain>
    </source>
</reference>
<protein>
    <submittedName>
        <fullName evidence="3">Prepilin-type N-terminal cleavage/methylation domain-containing protein</fullName>
    </submittedName>
</protein>
<dbReference type="SUPFAM" id="SSF54523">
    <property type="entry name" value="Pili subunits"/>
    <property type="match status" value="1"/>
</dbReference>
<dbReference type="EMBL" id="JAAVXB010000006">
    <property type="protein sequence ID" value="NKF23138.1"/>
    <property type="molecule type" value="Genomic_DNA"/>
</dbReference>
<evidence type="ECO:0000313" key="3">
    <source>
        <dbReference type="EMBL" id="NKF23138.1"/>
    </source>
</evidence>
<dbReference type="Gene3D" id="3.55.40.10">
    <property type="entry name" value="minor pseudopilin epsh domain"/>
    <property type="match status" value="1"/>
</dbReference>
<name>A0A970B6S8_9GAMM</name>
<proteinExistence type="predicted"/>
<dbReference type="PROSITE" id="PS00409">
    <property type="entry name" value="PROKAR_NTER_METHYL"/>
    <property type="match status" value="1"/>
</dbReference>
<dbReference type="InterPro" id="IPR045584">
    <property type="entry name" value="Pilin-like"/>
</dbReference>
<dbReference type="Pfam" id="PF07963">
    <property type="entry name" value="N_methyl"/>
    <property type="match status" value="1"/>
</dbReference>
<comment type="caution">
    <text evidence="3">The sequence shown here is derived from an EMBL/GenBank/DDBJ whole genome shotgun (WGS) entry which is preliminary data.</text>
</comment>
<evidence type="ECO:0000256" key="2">
    <source>
        <dbReference type="SAM" id="Phobius"/>
    </source>
</evidence>
<keyword evidence="2" id="KW-0812">Transmembrane</keyword>
<dbReference type="NCBIfam" id="TIGR02532">
    <property type="entry name" value="IV_pilin_GFxxxE"/>
    <property type="match status" value="1"/>
</dbReference>
<feature type="transmembrane region" description="Helical" evidence="2">
    <location>
        <begin position="26"/>
        <end position="47"/>
    </location>
</feature>
<accession>A0A970B6S8</accession>